<evidence type="ECO:0000313" key="15">
    <source>
        <dbReference type="Proteomes" id="UP000828390"/>
    </source>
</evidence>
<dbReference type="InterPro" id="IPR020845">
    <property type="entry name" value="AMP-binding_CS"/>
</dbReference>
<evidence type="ECO:0000256" key="11">
    <source>
        <dbReference type="ARBA" id="ARBA00048477"/>
    </source>
</evidence>
<evidence type="ECO:0000259" key="13">
    <source>
        <dbReference type="Pfam" id="PF13193"/>
    </source>
</evidence>
<protein>
    <recommendedName>
        <fullName evidence="10">medium-chain acyl-CoA ligase</fullName>
        <ecNumber evidence="10">6.2.1.2</ecNumber>
    </recommendedName>
</protein>
<reference evidence="14" key="2">
    <citation type="submission" date="2020-11" db="EMBL/GenBank/DDBJ databases">
        <authorList>
            <person name="McCartney M.A."/>
            <person name="Auch B."/>
            <person name="Kono T."/>
            <person name="Mallez S."/>
            <person name="Becker A."/>
            <person name="Gohl D.M."/>
            <person name="Silverstein K.A.T."/>
            <person name="Koren S."/>
            <person name="Bechman K.B."/>
            <person name="Herman A."/>
            <person name="Abrahante J.E."/>
            <person name="Garbe J."/>
        </authorList>
    </citation>
    <scope>NUCLEOTIDE SEQUENCE</scope>
    <source>
        <strain evidence="14">Duluth1</strain>
        <tissue evidence="14">Whole animal</tissue>
    </source>
</reference>
<evidence type="ECO:0000256" key="6">
    <source>
        <dbReference type="ARBA" id="ARBA00022840"/>
    </source>
</evidence>
<keyword evidence="15" id="KW-1185">Reference proteome</keyword>
<evidence type="ECO:0000259" key="12">
    <source>
        <dbReference type="Pfam" id="PF00501"/>
    </source>
</evidence>
<organism evidence="14 15">
    <name type="scientific">Dreissena polymorpha</name>
    <name type="common">Zebra mussel</name>
    <name type="synonym">Mytilus polymorpha</name>
    <dbReference type="NCBI Taxonomy" id="45954"/>
    <lineage>
        <taxon>Eukaryota</taxon>
        <taxon>Metazoa</taxon>
        <taxon>Spiralia</taxon>
        <taxon>Lophotrochozoa</taxon>
        <taxon>Mollusca</taxon>
        <taxon>Bivalvia</taxon>
        <taxon>Autobranchia</taxon>
        <taxon>Heteroconchia</taxon>
        <taxon>Euheterodonta</taxon>
        <taxon>Imparidentia</taxon>
        <taxon>Neoheterodontei</taxon>
        <taxon>Myida</taxon>
        <taxon>Dreissenoidea</taxon>
        <taxon>Dreissenidae</taxon>
        <taxon>Dreissena</taxon>
    </lineage>
</organism>
<keyword evidence="8" id="KW-0443">Lipid metabolism</keyword>
<evidence type="ECO:0000256" key="4">
    <source>
        <dbReference type="ARBA" id="ARBA00022723"/>
    </source>
</evidence>
<accession>A0A9D4RDQ2</accession>
<dbReference type="AlphaFoldDB" id="A0A9D4RDQ2"/>
<keyword evidence="4" id="KW-0479">Metal-binding</keyword>
<keyword evidence="9" id="KW-0496">Mitochondrion</keyword>
<comment type="similarity">
    <text evidence="2">Belongs to the ATP-dependent AMP-binding enzyme family.</text>
</comment>
<dbReference type="InterPro" id="IPR025110">
    <property type="entry name" value="AMP-bd_C"/>
</dbReference>
<evidence type="ECO:0000256" key="9">
    <source>
        <dbReference type="ARBA" id="ARBA00023128"/>
    </source>
</evidence>
<dbReference type="Gene3D" id="3.40.50.12780">
    <property type="entry name" value="N-terminal domain of ligase-like"/>
    <property type="match status" value="1"/>
</dbReference>
<evidence type="ECO:0000256" key="7">
    <source>
        <dbReference type="ARBA" id="ARBA00022842"/>
    </source>
</evidence>
<dbReference type="Proteomes" id="UP000828390">
    <property type="component" value="Unassembled WGS sequence"/>
</dbReference>
<dbReference type="SUPFAM" id="SSF56801">
    <property type="entry name" value="Acetyl-CoA synthetase-like"/>
    <property type="match status" value="1"/>
</dbReference>
<evidence type="ECO:0000256" key="2">
    <source>
        <dbReference type="ARBA" id="ARBA00006432"/>
    </source>
</evidence>
<feature type="domain" description="AMP-binding enzyme C-terminal" evidence="13">
    <location>
        <begin position="484"/>
        <end position="564"/>
    </location>
</feature>
<dbReference type="GO" id="GO:0046872">
    <property type="term" value="F:metal ion binding"/>
    <property type="evidence" value="ECO:0007669"/>
    <property type="project" value="UniProtKB-KW"/>
</dbReference>
<dbReference type="Pfam" id="PF00501">
    <property type="entry name" value="AMP-binding"/>
    <property type="match status" value="1"/>
</dbReference>
<evidence type="ECO:0000256" key="10">
    <source>
        <dbReference type="ARBA" id="ARBA00039009"/>
    </source>
</evidence>
<keyword evidence="7" id="KW-0460">Magnesium</keyword>
<evidence type="ECO:0000256" key="8">
    <source>
        <dbReference type="ARBA" id="ARBA00023098"/>
    </source>
</evidence>
<dbReference type="PANTHER" id="PTHR43605">
    <property type="entry name" value="ACYL-COENZYME A SYNTHETASE"/>
    <property type="match status" value="1"/>
</dbReference>
<keyword evidence="5" id="KW-0547">Nucleotide-binding</keyword>
<comment type="catalytic activity">
    <reaction evidence="11">
        <text>a medium-chain fatty acid + ATP + CoA = a medium-chain fatty acyl-CoA + AMP + diphosphate</text>
        <dbReference type="Rhea" id="RHEA:48340"/>
        <dbReference type="ChEBI" id="CHEBI:30616"/>
        <dbReference type="ChEBI" id="CHEBI:33019"/>
        <dbReference type="ChEBI" id="CHEBI:57287"/>
        <dbReference type="ChEBI" id="CHEBI:59558"/>
        <dbReference type="ChEBI" id="CHEBI:90546"/>
        <dbReference type="ChEBI" id="CHEBI:456215"/>
        <dbReference type="EC" id="6.2.1.2"/>
    </reaction>
    <physiologicalReaction direction="left-to-right" evidence="11">
        <dbReference type="Rhea" id="RHEA:48341"/>
    </physiologicalReaction>
</comment>
<dbReference type="EC" id="6.2.1.2" evidence="10"/>
<evidence type="ECO:0000256" key="5">
    <source>
        <dbReference type="ARBA" id="ARBA00022741"/>
    </source>
</evidence>
<dbReference type="EMBL" id="JAIWYP010000002">
    <property type="protein sequence ID" value="KAH3862560.1"/>
    <property type="molecule type" value="Genomic_DNA"/>
</dbReference>
<dbReference type="FunFam" id="3.30.300.30:FF:000005">
    <property type="entry name" value="Acyl-coenzyme A synthetase ACSM5, mitochondrial"/>
    <property type="match status" value="1"/>
</dbReference>
<dbReference type="GO" id="GO:0006633">
    <property type="term" value="P:fatty acid biosynthetic process"/>
    <property type="evidence" value="ECO:0007669"/>
    <property type="project" value="TreeGrafter"/>
</dbReference>
<dbReference type="PROSITE" id="PS00455">
    <property type="entry name" value="AMP_BINDING"/>
    <property type="match status" value="1"/>
</dbReference>
<sequence>MRYLGILRLLNKDVKSITPITSSFATYQSDKWDYATEKKSFRLTCPKHFNFARDVIDKWAHTEKFGRSGGNPALWWVNDKGRELKWSFQEVSHQSKLVANVLLGPCRLHPTDIVIVMLPRVPQWWAINVAAIRAGVILSPGTTLLRPGDIKYRVNASGAKCLITNADCADSVDEVAADCPSLETKVIVGEEGKRPGWLNYEELTRRSTDNIQCINSLSTDPMTVFFTSGTTGSPKMTEHTHSSYGLGHIITAKYFLNLSRKSILWNLSDTGWAKCAWSSLFAPWIAGATVFVQDAPKFDPIRTLQTLASNPITHFCTPPTAVRFMIKEKLHNYKFPALFHCVSAGEPVNPEMLKEWTEGTGLNLYEGYGQTETTFVCGSYPSIEQRPGSMGKAAPGYDVEIVDDEGTVLPRGQEGNIGIRCKPVWPVGLFTRYIDDEARMQSVLRGDYYLTGDKATMDDEGYVWFMGRNDDVILTSGYRIGPFEVESALIEHPAVLESAVVSSPDKLRGEVVKAFVILTEAFRNADTEALTFELQEHTKRVTAPYKYPRKIEFVDSLPKTVSGKIRRVELRNKEWRREKPN</sequence>
<dbReference type="InterPro" id="IPR051087">
    <property type="entry name" value="Mitochondrial_ACSM"/>
</dbReference>
<dbReference type="GO" id="GO:0005524">
    <property type="term" value="F:ATP binding"/>
    <property type="evidence" value="ECO:0007669"/>
    <property type="project" value="UniProtKB-KW"/>
</dbReference>
<dbReference type="Pfam" id="PF13193">
    <property type="entry name" value="AMP-binding_C"/>
    <property type="match status" value="1"/>
</dbReference>
<dbReference type="InterPro" id="IPR000873">
    <property type="entry name" value="AMP-dep_synth/lig_dom"/>
</dbReference>
<name>A0A9D4RDQ2_DREPO</name>
<keyword evidence="3" id="KW-0436">Ligase</keyword>
<feature type="domain" description="AMP-dependent synthetase/ligase" evidence="12">
    <location>
        <begin position="69"/>
        <end position="420"/>
    </location>
</feature>
<comment type="caution">
    <text evidence="14">The sequence shown here is derived from an EMBL/GenBank/DDBJ whole genome shotgun (WGS) entry which is preliminary data.</text>
</comment>
<evidence type="ECO:0000256" key="3">
    <source>
        <dbReference type="ARBA" id="ARBA00022598"/>
    </source>
</evidence>
<evidence type="ECO:0000256" key="1">
    <source>
        <dbReference type="ARBA" id="ARBA00004173"/>
    </source>
</evidence>
<dbReference type="GO" id="GO:0006637">
    <property type="term" value="P:acyl-CoA metabolic process"/>
    <property type="evidence" value="ECO:0007669"/>
    <property type="project" value="TreeGrafter"/>
</dbReference>
<dbReference type="GO" id="GO:0031956">
    <property type="term" value="F:medium-chain fatty acid-CoA ligase activity"/>
    <property type="evidence" value="ECO:0007669"/>
    <property type="project" value="UniProtKB-EC"/>
</dbReference>
<dbReference type="OrthoDB" id="6614653at2759"/>
<dbReference type="FunFam" id="3.40.50.12780:FF:000007">
    <property type="entry name" value="Acyl-coenzyme A synthetase ACSM2A, mitochondrial"/>
    <property type="match status" value="1"/>
</dbReference>
<keyword evidence="6" id="KW-0067">ATP-binding</keyword>
<dbReference type="PANTHER" id="PTHR43605:SF10">
    <property type="entry name" value="ACYL-COA SYNTHETASE MEDIUM CHAIN FAMILY MEMBER 3"/>
    <property type="match status" value="1"/>
</dbReference>
<dbReference type="GO" id="GO:0004321">
    <property type="term" value="F:fatty-acyl-CoA synthase activity"/>
    <property type="evidence" value="ECO:0007669"/>
    <property type="project" value="TreeGrafter"/>
</dbReference>
<dbReference type="GO" id="GO:0005759">
    <property type="term" value="C:mitochondrial matrix"/>
    <property type="evidence" value="ECO:0007669"/>
    <property type="project" value="TreeGrafter"/>
</dbReference>
<dbReference type="Gene3D" id="3.30.300.30">
    <property type="match status" value="1"/>
</dbReference>
<comment type="subcellular location">
    <subcellularLocation>
        <location evidence="1">Mitochondrion</location>
    </subcellularLocation>
</comment>
<dbReference type="InterPro" id="IPR045851">
    <property type="entry name" value="AMP-bd_C_sf"/>
</dbReference>
<proteinExistence type="inferred from homology"/>
<dbReference type="InterPro" id="IPR042099">
    <property type="entry name" value="ANL_N_sf"/>
</dbReference>
<evidence type="ECO:0000313" key="14">
    <source>
        <dbReference type="EMBL" id="KAH3862560.1"/>
    </source>
</evidence>
<reference evidence="14" key="1">
    <citation type="journal article" date="2019" name="bioRxiv">
        <title>The Genome of the Zebra Mussel, Dreissena polymorpha: A Resource for Invasive Species Research.</title>
        <authorList>
            <person name="McCartney M.A."/>
            <person name="Auch B."/>
            <person name="Kono T."/>
            <person name="Mallez S."/>
            <person name="Zhang Y."/>
            <person name="Obille A."/>
            <person name="Becker A."/>
            <person name="Abrahante J.E."/>
            <person name="Garbe J."/>
            <person name="Badalamenti J.P."/>
            <person name="Herman A."/>
            <person name="Mangelson H."/>
            <person name="Liachko I."/>
            <person name="Sullivan S."/>
            <person name="Sone E.D."/>
            <person name="Koren S."/>
            <person name="Silverstein K.A.T."/>
            <person name="Beckman K.B."/>
            <person name="Gohl D.M."/>
        </authorList>
    </citation>
    <scope>NUCLEOTIDE SEQUENCE</scope>
    <source>
        <strain evidence="14">Duluth1</strain>
        <tissue evidence="14">Whole animal</tissue>
    </source>
</reference>
<gene>
    <name evidence="14" type="ORF">DPMN_025528</name>
</gene>